<gene>
    <name evidence="2" type="ORF">HHL28_02230</name>
</gene>
<dbReference type="KEGG" id="acru:HHL28_02230"/>
<dbReference type="InterPro" id="IPR007791">
    <property type="entry name" value="DjlA_N"/>
</dbReference>
<reference evidence="2" key="1">
    <citation type="submission" date="2020-04" db="EMBL/GenBank/DDBJ databases">
        <title>A desert anoxygenic phototrophic bacterium fixes CO2 using RubisCO under aerobic conditions.</title>
        <authorList>
            <person name="Tang K."/>
        </authorList>
    </citation>
    <scope>NUCLEOTIDE SEQUENCE [LARGE SCALE GENOMIC DNA]</scope>
    <source>
        <strain evidence="2">MIMtkB3</strain>
    </source>
</reference>
<evidence type="ECO:0000313" key="2">
    <source>
        <dbReference type="EMBL" id="QJE72078.1"/>
    </source>
</evidence>
<protein>
    <submittedName>
        <fullName evidence="2">TerB family tellurite resistance protein</fullName>
    </submittedName>
</protein>
<accession>A0A858R3X1</accession>
<organism evidence="2 3">
    <name type="scientific">Aerophototrophica crusticola</name>
    <dbReference type="NCBI Taxonomy" id="1709002"/>
    <lineage>
        <taxon>Bacteria</taxon>
        <taxon>Pseudomonadati</taxon>
        <taxon>Pseudomonadota</taxon>
        <taxon>Alphaproteobacteria</taxon>
        <taxon>Rhodospirillales</taxon>
        <taxon>Rhodospirillaceae</taxon>
        <taxon>Aerophototrophica</taxon>
    </lineage>
</organism>
<dbReference type="Gene3D" id="1.10.3680.10">
    <property type="entry name" value="TerB-like"/>
    <property type="match status" value="1"/>
</dbReference>
<dbReference type="Pfam" id="PF05099">
    <property type="entry name" value="TerB"/>
    <property type="match status" value="1"/>
</dbReference>
<evidence type="ECO:0000259" key="1">
    <source>
        <dbReference type="Pfam" id="PF05099"/>
    </source>
</evidence>
<feature type="domain" description="Co-chaperone DjlA N-terminal" evidence="1">
    <location>
        <begin position="28"/>
        <end position="141"/>
    </location>
</feature>
<dbReference type="AlphaFoldDB" id="A0A858R3X1"/>
<dbReference type="InterPro" id="IPR029024">
    <property type="entry name" value="TerB-like"/>
</dbReference>
<sequence length="159" mass="17888">MLNRIRRLFDQPDRALDSLDRTDRIPLSAACLLMEAARLDGHVSGEELSLIHALVQRHFRLTKEEADELVAAAHTVTDGPAQWHAFTSRLNDSMAYEEKVGLVEMLWEVAYADGRLNDLESSLLRRMGGLLYVSDRDRGEAQRRVKARLGLPQGPAIPD</sequence>
<dbReference type="EMBL" id="CP051775">
    <property type="protein sequence ID" value="QJE72078.1"/>
    <property type="molecule type" value="Genomic_DNA"/>
</dbReference>
<evidence type="ECO:0000313" key="3">
    <source>
        <dbReference type="Proteomes" id="UP000501891"/>
    </source>
</evidence>
<keyword evidence="3" id="KW-1185">Reference proteome</keyword>
<dbReference type="SUPFAM" id="SSF158682">
    <property type="entry name" value="TerB-like"/>
    <property type="match status" value="1"/>
</dbReference>
<dbReference type="Proteomes" id="UP000501891">
    <property type="component" value="Chromosome"/>
</dbReference>
<dbReference type="CDD" id="cd07313">
    <property type="entry name" value="terB_like_2"/>
    <property type="match status" value="1"/>
</dbReference>
<proteinExistence type="predicted"/>
<name>A0A858R3X1_9PROT</name>